<proteinExistence type="predicted"/>
<organism evidence="1 2">
    <name type="scientific">Niastella koreensis</name>
    <dbReference type="NCBI Taxonomy" id="354356"/>
    <lineage>
        <taxon>Bacteria</taxon>
        <taxon>Pseudomonadati</taxon>
        <taxon>Bacteroidota</taxon>
        <taxon>Chitinophagia</taxon>
        <taxon>Chitinophagales</taxon>
        <taxon>Chitinophagaceae</taxon>
        <taxon>Niastella</taxon>
    </lineage>
</organism>
<name>A0ABX3NQV0_9BACT</name>
<comment type="caution">
    <text evidence="1">The sequence shown here is derived from an EMBL/GenBank/DDBJ whole genome shotgun (WGS) entry which is preliminary data.</text>
</comment>
<dbReference type="EMBL" id="LWBO01000034">
    <property type="protein sequence ID" value="OQP43795.1"/>
    <property type="molecule type" value="Genomic_DNA"/>
</dbReference>
<reference evidence="1 2" key="1">
    <citation type="submission" date="2016-04" db="EMBL/GenBank/DDBJ databases">
        <authorList>
            <person name="Chen L."/>
            <person name="Zhuang W."/>
            <person name="Wang G."/>
        </authorList>
    </citation>
    <scope>NUCLEOTIDE SEQUENCE [LARGE SCALE GENOMIC DNA]</scope>
    <source>
        <strain evidence="2">GR20</strain>
    </source>
</reference>
<dbReference type="NCBIfam" id="TIGR04131">
    <property type="entry name" value="Bac_Flav_CTERM"/>
    <property type="match status" value="1"/>
</dbReference>
<keyword evidence="2" id="KW-1185">Reference proteome</keyword>
<dbReference type="InterPro" id="IPR013783">
    <property type="entry name" value="Ig-like_fold"/>
</dbReference>
<dbReference type="Pfam" id="PF13585">
    <property type="entry name" value="CHU_C"/>
    <property type="match status" value="1"/>
</dbReference>
<dbReference type="RefSeq" id="WP_014218779.1">
    <property type="nucleotide sequence ID" value="NZ_LWBO01000034.1"/>
</dbReference>
<evidence type="ECO:0000313" key="2">
    <source>
        <dbReference type="Proteomes" id="UP000192277"/>
    </source>
</evidence>
<dbReference type="Proteomes" id="UP000192277">
    <property type="component" value="Unassembled WGS sequence"/>
</dbReference>
<dbReference type="InterPro" id="IPR035986">
    <property type="entry name" value="PKD_dom_sf"/>
</dbReference>
<dbReference type="InterPro" id="IPR026341">
    <property type="entry name" value="T9SS_type_B"/>
</dbReference>
<gene>
    <name evidence="1" type="ORF">A4D02_09955</name>
</gene>
<evidence type="ECO:0000313" key="1">
    <source>
        <dbReference type="EMBL" id="OQP43795.1"/>
    </source>
</evidence>
<dbReference type="SUPFAM" id="SSF49299">
    <property type="entry name" value="PKD domain"/>
    <property type="match status" value="2"/>
</dbReference>
<sequence>MKRIFAFIPVLLLVYSVSFGQTIQLIRFDNSLPYAAGSGVSVHFKPNLFRIGNVFTLQLSNASGSFAAPVTIGTVTDYFAPVINGVIPAGTPAGSNYQLRIIASNPGYTSAPTSAFTITGSTNITQPAFNIVSPSNIQIKCLTQGNMFGYLNIANGGTSGTISFNFSNSSPGDVYTINLVNSAGTILYSLPINGTTVTIPSLTIGYYVLELEKTNGVVATVFSYTVLVERDGTGLLNLSSESVCTGSPVQFKIENINDNYPGSQYLVNFGDGSGTETYTHDSLIVNPYLSHTFVNPTCRSSSATTDPNTGKKAFGVDLQLLNKGLGNTCINYTTNSEKKSFVNASTPPVANFTAGPYICKTAGIKATNTSLPGSYGSGATCKTDFLSTWQYKAPSGSFYNYADPSWVDASGNLTIPSSAVTEAGCWMLKLEVQNPEGCQTVSTKEQQVSVESPATPNFSVNPPGICVGQSVQLTDLSNAQGSCQNPAYSWSVTPNSGFTPNPVTGANPQITFNTGGIYNVVQSITNSCGIKLSAPQAITVGGAPTVNFSSSPQNVCKPGALNEVIDFSQSPYKPIYSTTPFAPLSYSWTVSGDPADYDFITSNTVDYPKIRFKTFRCYDITVTVNGTCTPANNKTLQLCFKQSPQITNSTLSQVICSGGATNAITINSDIVGATYSWQAIYSGVNPASPPAGTGPLIPAQTYSVTGSTAGTINYTFQAAFNGCTGAAKQYLVTVTPAVSANIEYETPLCNTVVSKQVKLTGTAGGTFSAPAGLVIDANSGTISPAASTPGTYIVTYTISPSPPCAGVTATATVVINQGNSATASISYPADLCNVANTTATPNPPVPVVQTGTSGGVYSIAPATGLVIDAGTGTIEPAGAIPGTYTVTYTLANTPGCADFTKTATVTIHGAATAAISYAGPLCTSMTTVPVNRTGTAGGTYSAGTGLVIDANTGTINAAASIPGNYTVTYTVASAGPCPGVTVTTAVVVNAAPVAAISYPAVLCNVTNTSTTPNNPVPVTFSGSTGGAYSISPVKGLPLDAVTGTLDPSGAVPGNYTITYTIAAGGGCSQYTTTATVSVSGTPVAGIQYASPVCNTSTASAVTITGTRGGTFTATPAGLVIDAATGVINAQQSTPGSYQVTYTIAPSPPCPGTTAVTTVAITQAAVAAISYPPTFCNVVNTANTPNPPVQVTFSGSTGGTFSVSPSNGLPLNTGTGTLDPSGATPGNYTVIYTLPAGGGCPVYTTSAAVVVNSTPQATISYPGSPYCNGLTQLQPVSRTGSTGGVYSSTTGLSIDPSTGAINPAASSAGTYTVTYTITPPAPCYSFSTTATVEITAAPVVQFNNPVQAICSGDKATYKATSTLSNTNLNWLVVGALPAGVAGVSSGTVTSPLTDIVLSFTNMGATAQTISVNVIPVNPAQNPCPGAPVVLKLTVNPIPPTPQISDTIQLCQGSPASALIAIAAAGNHLIWYNNNQQPLPAAPIPLTTTPAQFVYYVSQANGFNCEGPKKKVVVVVNATPAISFDAVKDPTDCGLPSGAIVVTVKDLYGNTPLPNLPLEVFYNKDFSTNVSGPFTVTTDASGQLAIPLAAAAYANIQVRSTGCSSNIVAGPYTLKDPTPPSQPTAGYNANLCSNDTLRLTALSVPGVLGNGSPNGSVPVVYVWAGPAFGNGNYTTSSSTINLAPPLDQKAGFYIVYAKQGNCRSVNTSFSVTVKQAPSKPAIVTRSPLCVGDVLNMQASSSIPGNNPLLDYTWTGPGLNGPVHTQNFSINNVGVKDGGLYSITVTSPVTGCSAKTDTMIGIGNYPDISLTPGPLTLPTGTQLPLTPTLLNAGMANVLPMKSYTWTPAANIQCNDAICEKAVATVRKDVCYQVKATNIYGCSDTASLCIVAFCESAQLFIPNAFTPDGDGLNDVFMVRGTGIANVRSFRIFNRYGEIVFQRFDVQPNSPANGWDGSVRGKKGTPAVYGYIVEVECENGTRYTKNGNVTLIR</sequence>
<dbReference type="Gene3D" id="2.60.40.10">
    <property type="entry name" value="Immunoglobulins"/>
    <property type="match status" value="2"/>
</dbReference>
<accession>A0ABX3NQV0</accession>
<protein>
    <submittedName>
        <fullName evidence="1">Uncharacterized protein</fullName>
    </submittedName>
</protein>